<dbReference type="EMBL" id="CP133720">
    <property type="protein sequence ID" value="WMW80546.1"/>
    <property type="molecule type" value="Genomic_DNA"/>
</dbReference>
<proteinExistence type="predicted"/>
<dbReference type="Proteomes" id="UP001181355">
    <property type="component" value="Chromosome"/>
</dbReference>
<keyword evidence="2" id="KW-1185">Reference proteome</keyword>
<reference evidence="1" key="1">
    <citation type="submission" date="2023-09" db="EMBL/GenBank/DDBJ databases">
        <title>Undibacterium sp. 20NA77.5 isolated from freshwater.</title>
        <authorList>
            <person name="Le V."/>
            <person name="Ko S.-R."/>
            <person name="Ahn C.-Y."/>
            <person name="Oh H.-M."/>
        </authorList>
    </citation>
    <scope>NUCLEOTIDE SEQUENCE</scope>
    <source>
        <strain evidence="1">20NA77.5</strain>
    </source>
</reference>
<dbReference type="SUPFAM" id="SSF48317">
    <property type="entry name" value="Acid phosphatase/Vanadium-dependent haloperoxidase"/>
    <property type="match status" value="1"/>
</dbReference>
<protein>
    <recommendedName>
        <fullName evidence="3">Phosphatidic acid phosphatase type 2/haloperoxidase domain-containing protein</fullName>
    </recommendedName>
</protein>
<gene>
    <name evidence="1" type="ORF">RF679_18185</name>
</gene>
<sequence length="40" mass="4264">MSRLYGGIHFTNGDQAGRTLGRKVGAQVFAKAQALWTGKA</sequence>
<organism evidence="1 2">
    <name type="scientific">Undibacterium cyanobacteriorum</name>
    <dbReference type="NCBI Taxonomy" id="3073561"/>
    <lineage>
        <taxon>Bacteria</taxon>
        <taxon>Pseudomonadati</taxon>
        <taxon>Pseudomonadota</taxon>
        <taxon>Betaproteobacteria</taxon>
        <taxon>Burkholderiales</taxon>
        <taxon>Oxalobacteraceae</taxon>
        <taxon>Undibacterium</taxon>
    </lineage>
</organism>
<evidence type="ECO:0000313" key="2">
    <source>
        <dbReference type="Proteomes" id="UP001181355"/>
    </source>
</evidence>
<accession>A0ABY9RKH2</accession>
<dbReference type="Gene3D" id="1.10.606.20">
    <property type="match status" value="1"/>
</dbReference>
<name>A0ABY9RKH2_9BURK</name>
<evidence type="ECO:0008006" key="3">
    <source>
        <dbReference type="Google" id="ProtNLM"/>
    </source>
</evidence>
<evidence type="ECO:0000313" key="1">
    <source>
        <dbReference type="EMBL" id="WMW80546.1"/>
    </source>
</evidence>
<dbReference type="RefSeq" id="WP_309482038.1">
    <property type="nucleotide sequence ID" value="NZ_CP133720.1"/>
</dbReference>
<dbReference type="InterPro" id="IPR036938">
    <property type="entry name" value="PAP2/HPO_sf"/>
</dbReference>